<dbReference type="PANTHER" id="PTHR35292:SF13">
    <property type="entry name" value="OS03G0581800 PROTEIN"/>
    <property type="match status" value="1"/>
</dbReference>
<organism evidence="2 3">
    <name type="scientific">Apatococcus lobatus</name>
    <dbReference type="NCBI Taxonomy" id="904363"/>
    <lineage>
        <taxon>Eukaryota</taxon>
        <taxon>Viridiplantae</taxon>
        <taxon>Chlorophyta</taxon>
        <taxon>core chlorophytes</taxon>
        <taxon>Trebouxiophyceae</taxon>
        <taxon>Chlorellales</taxon>
        <taxon>Chlorellaceae</taxon>
        <taxon>Apatococcus</taxon>
    </lineage>
</organism>
<proteinExistence type="predicted"/>
<dbReference type="EMBL" id="JALJOS010000008">
    <property type="protein sequence ID" value="KAK9835586.1"/>
    <property type="molecule type" value="Genomic_DNA"/>
</dbReference>
<sequence>MNSVVTKFRHLATSGSRSQLTTLSSKVPARGYAAAPGEAPKVNCWQAPSDPAKWKEEQVVFAVLGSWAVVITAAFQLKGGKKEPKPQ</sequence>
<gene>
    <name evidence="2" type="ORF">WJX74_003635</name>
</gene>
<protein>
    <submittedName>
        <fullName evidence="2">Uncharacterized protein</fullName>
    </submittedName>
</protein>
<keyword evidence="1" id="KW-0472">Membrane</keyword>
<comment type="caution">
    <text evidence="2">The sequence shown here is derived from an EMBL/GenBank/DDBJ whole genome shotgun (WGS) entry which is preliminary data.</text>
</comment>
<dbReference type="Proteomes" id="UP001438707">
    <property type="component" value="Unassembled WGS sequence"/>
</dbReference>
<keyword evidence="1" id="KW-0812">Transmembrane</keyword>
<evidence type="ECO:0000313" key="2">
    <source>
        <dbReference type="EMBL" id="KAK9835586.1"/>
    </source>
</evidence>
<accession>A0AAW1RQZ0</accession>
<dbReference type="AlphaFoldDB" id="A0AAW1RQZ0"/>
<keyword evidence="1" id="KW-1133">Transmembrane helix</keyword>
<reference evidence="2 3" key="1">
    <citation type="journal article" date="2024" name="Nat. Commun.">
        <title>Phylogenomics reveals the evolutionary origins of lichenization in chlorophyte algae.</title>
        <authorList>
            <person name="Puginier C."/>
            <person name="Libourel C."/>
            <person name="Otte J."/>
            <person name="Skaloud P."/>
            <person name="Haon M."/>
            <person name="Grisel S."/>
            <person name="Petersen M."/>
            <person name="Berrin J.G."/>
            <person name="Delaux P.M."/>
            <person name="Dal Grande F."/>
            <person name="Keller J."/>
        </authorList>
    </citation>
    <scope>NUCLEOTIDE SEQUENCE [LARGE SCALE GENOMIC DNA]</scope>
    <source>
        <strain evidence="2 3">SAG 2145</strain>
    </source>
</reference>
<feature type="transmembrane region" description="Helical" evidence="1">
    <location>
        <begin position="59"/>
        <end position="77"/>
    </location>
</feature>
<name>A0AAW1RQZ0_9CHLO</name>
<keyword evidence="3" id="KW-1185">Reference proteome</keyword>
<dbReference type="PANTHER" id="PTHR35292">
    <property type="entry name" value="EXPRESSED PROTEIN"/>
    <property type="match status" value="1"/>
</dbReference>
<evidence type="ECO:0000313" key="3">
    <source>
        <dbReference type="Proteomes" id="UP001438707"/>
    </source>
</evidence>
<evidence type="ECO:0000256" key="1">
    <source>
        <dbReference type="SAM" id="Phobius"/>
    </source>
</evidence>